<dbReference type="RefSeq" id="WP_117774846.1">
    <property type="nucleotide sequence ID" value="NZ_CAMFYF010000187.1"/>
</dbReference>
<comment type="caution">
    <text evidence="5">The sequence shown here is derived from an EMBL/GenBank/DDBJ whole genome shotgun (WGS) entry which is preliminary data.</text>
</comment>
<dbReference type="PROSITE" id="PS51352">
    <property type="entry name" value="THIOREDOXIN_2"/>
    <property type="match status" value="2"/>
</dbReference>
<dbReference type="PANTHER" id="PTHR45663">
    <property type="entry name" value="GEO12009P1"/>
    <property type="match status" value="1"/>
</dbReference>
<keyword evidence="1" id="KW-1015">Disulfide bond</keyword>
<dbReference type="OrthoDB" id="120730at2"/>
<feature type="domain" description="Thioredoxin" evidence="4">
    <location>
        <begin position="332"/>
        <end position="478"/>
    </location>
</feature>
<keyword evidence="2" id="KW-0676">Redox-active center</keyword>
<reference evidence="5 6" key="1">
    <citation type="submission" date="2018-08" db="EMBL/GenBank/DDBJ databases">
        <title>A genome reference for cultivated species of the human gut microbiota.</title>
        <authorList>
            <person name="Zou Y."/>
            <person name="Xue W."/>
            <person name="Luo G."/>
        </authorList>
    </citation>
    <scope>NUCLEOTIDE SEQUENCE [LARGE SCALE GENOMIC DNA]</scope>
    <source>
        <strain evidence="5 6">OF02-7</strain>
    </source>
</reference>
<dbReference type="SUPFAM" id="SSF52833">
    <property type="entry name" value="Thioredoxin-like"/>
    <property type="match status" value="2"/>
</dbReference>
<dbReference type="PROSITE" id="PS00194">
    <property type="entry name" value="THIOREDOXIN_1"/>
    <property type="match status" value="2"/>
</dbReference>
<evidence type="ECO:0000256" key="1">
    <source>
        <dbReference type="ARBA" id="ARBA00023157"/>
    </source>
</evidence>
<dbReference type="Pfam" id="PF13899">
    <property type="entry name" value="Thioredoxin_7"/>
    <property type="match status" value="1"/>
</dbReference>
<dbReference type="Gene3D" id="3.40.30.10">
    <property type="entry name" value="Glutaredoxin"/>
    <property type="match status" value="2"/>
</dbReference>
<evidence type="ECO:0000313" key="5">
    <source>
        <dbReference type="EMBL" id="RGY19430.1"/>
    </source>
</evidence>
<dbReference type="PANTHER" id="PTHR45663:SF15">
    <property type="entry name" value="THIOREDOXIN Y1, CHLOROPLASTIC"/>
    <property type="match status" value="1"/>
</dbReference>
<accession>A0A413IQA6</accession>
<name>A0A413IQA6_9BACT</name>
<dbReference type="GO" id="GO:0015035">
    <property type="term" value="F:protein-disulfide reductase activity"/>
    <property type="evidence" value="ECO:0007669"/>
    <property type="project" value="TreeGrafter"/>
</dbReference>
<dbReference type="EMBL" id="QSCR01000006">
    <property type="protein sequence ID" value="RGY19430.1"/>
    <property type="molecule type" value="Genomic_DNA"/>
</dbReference>
<evidence type="ECO:0000256" key="3">
    <source>
        <dbReference type="SAM" id="SignalP"/>
    </source>
</evidence>
<gene>
    <name evidence="5" type="ORF">DXA50_05685</name>
</gene>
<evidence type="ECO:0000259" key="4">
    <source>
        <dbReference type="PROSITE" id="PS51352"/>
    </source>
</evidence>
<protein>
    <submittedName>
        <fullName evidence="5">Thioredoxin</fullName>
    </submittedName>
</protein>
<dbReference type="AlphaFoldDB" id="A0A413IQA6"/>
<sequence>MKKIVCLLAGVFACFQLFSQGVDFKSVSLKEALEQAKAQGKMVFVDCYTTWCGPCKMMTEQVFPQKEAGDFFNTHFVNVKFDMEKGEGKELSTRFKIKAYPTFLLLEPDGKERYRIVGGGDLEEFIGRVSRGLQEKNSLPVLEKEFKTGKMSKRRMLDLVMTLQDAYDGDRLKIVAEELVKRLTFKEKISAPYWVIYEDGSLSPLTSDNFSFLLKNKAAFEKNVGETKVNQKIASAYSGMLYSYVAGFAKKEDMARLDVMKQQLDEYDLPDKTYLQTKLALAYARCNEDIDQMITLLKKEIYNLPQGELWTLATSLDFVKKQGNKAQWQQVAELGDQFVEAAKAEDLKGYLKSYFSSFKKLASVGVYWEDLTLEQALKKAERGKRMVFVDCYTTWCGPCKYMTSNVFPQETVGDYFNPNFICLKIDMEKGEGPELVKRYGIRAFPTFLILRPDGSVYHKMLGSGEADAFLKRVREGMEEEHSTGYLDKLYDEGNRDKDFLTRYVKSLLSIYEEDKAKEVSGVLLGLLEESEKVDSNYWFIFENPTLTSQKSDNFKYLIDHREAFIQSLGKKKIDNKLYSIYYNRLSYILKGYDKKSKVEDVVHMKKEIEPYKLEKEKELLACIKITEAYMEKDVKGLYASCKKGFKLFHDDEAMNIAFPVLKYLNSEMKEKNKFQELVNLLLANIENESLKEYLSKNMEG</sequence>
<dbReference type="InterPro" id="IPR036249">
    <property type="entry name" value="Thioredoxin-like_sf"/>
</dbReference>
<feature type="signal peptide" evidence="3">
    <location>
        <begin position="1"/>
        <end position="19"/>
    </location>
</feature>
<dbReference type="InterPro" id="IPR017937">
    <property type="entry name" value="Thioredoxin_CS"/>
</dbReference>
<evidence type="ECO:0000313" key="6">
    <source>
        <dbReference type="Proteomes" id="UP000286063"/>
    </source>
</evidence>
<feature type="domain" description="Thioredoxin" evidence="4">
    <location>
        <begin position="6"/>
        <end position="135"/>
    </location>
</feature>
<feature type="chain" id="PRO_5019577619" evidence="3">
    <location>
        <begin position="20"/>
        <end position="700"/>
    </location>
</feature>
<dbReference type="CDD" id="cd02947">
    <property type="entry name" value="TRX_family"/>
    <property type="match status" value="2"/>
</dbReference>
<proteinExistence type="predicted"/>
<dbReference type="Proteomes" id="UP000286063">
    <property type="component" value="Unassembled WGS sequence"/>
</dbReference>
<dbReference type="GO" id="GO:0005737">
    <property type="term" value="C:cytoplasm"/>
    <property type="evidence" value="ECO:0007669"/>
    <property type="project" value="TreeGrafter"/>
</dbReference>
<keyword evidence="3" id="KW-0732">Signal</keyword>
<organism evidence="5 6">
    <name type="scientific">Butyricimonas virosa</name>
    <dbReference type="NCBI Taxonomy" id="544645"/>
    <lineage>
        <taxon>Bacteria</taxon>
        <taxon>Pseudomonadati</taxon>
        <taxon>Bacteroidota</taxon>
        <taxon>Bacteroidia</taxon>
        <taxon>Bacteroidales</taxon>
        <taxon>Odoribacteraceae</taxon>
        <taxon>Butyricimonas</taxon>
    </lineage>
</organism>
<dbReference type="Pfam" id="PF00085">
    <property type="entry name" value="Thioredoxin"/>
    <property type="match status" value="1"/>
</dbReference>
<evidence type="ECO:0000256" key="2">
    <source>
        <dbReference type="ARBA" id="ARBA00023284"/>
    </source>
</evidence>
<dbReference type="InterPro" id="IPR013766">
    <property type="entry name" value="Thioredoxin_domain"/>
</dbReference>